<evidence type="ECO:0000313" key="4">
    <source>
        <dbReference type="Proteomes" id="UP000030905"/>
    </source>
</evidence>
<proteinExistence type="predicted"/>
<evidence type="ECO:0000313" key="1">
    <source>
        <dbReference type="EMBL" id="AJA50854.1"/>
    </source>
</evidence>
<name>A0A0H3IZB3_CLOPA</name>
<dbReference type="InterPro" id="IPR028228">
    <property type="entry name" value="Imm53"/>
</dbReference>
<reference evidence="2" key="2">
    <citation type="submission" date="2015-10" db="EMBL/GenBank/DDBJ databases">
        <title>Improved Draft Genome Sequence of Clostridium pasteurianum Strain ATCC 6013 (DSM 525) Using a Hybrid Next-Generation Sequencing Approach.</title>
        <authorList>
            <person name="Pyne M.E."/>
            <person name="Utturkar S.M."/>
            <person name="Brown S.D."/>
            <person name="Moo-Young M."/>
            <person name="Chung D.A."/>
            <person name="Chou P.C."/>
        </authorList>
    </citation>
    <scope>NUCLEOTIDE SEQUENCE</scope>
    <source>
        <strain evidence="2">ATCC 6013</strain>
    </source>
</reference>
<reference evidence="1 4" key="1">
    <citation type="journal article" date="2015" name="Genome Announc.">
        <title>Complete Genome Sequence of the Nitrogen-Fixing and Solvent-Producing Clostridium pasteurianum DSM 525.</title>
        <authorList>
            <person name="Poehlein A."/>
            <person name="Grosse-Honebrink A."/>
            <person name="Zhang Y."/>
            <person name="Minton N.P."/>
            <person name="Daniel R."/>
        </authorList>
    </citation>
    <scope>NUCLEOTIDE SEQUENCE [LARGE SCALE GENOMIC DNA]</scope>
    <source>
        <strain evidence="1">DSM 525</strain>
        <strain evidence="4">DSM 525 / ATCC 6013</strain>
    </source>
</reference>
<dbReference type="Proteomes" id="UP000030905">
    <property type="component" value="Chromosome"/>
</dbReference>
<dbReference type="RefSeq" id="WP_003446347.1">
    <property type="nucleotide sequence ID" value="NZ_JPGY02000001.1"/>
</dbReference>
<evidence type="ECO:0008006" key="5">
    <source>
        <dbReference type="Google" id="ProtNLM"/>
    </source>
</evidence>
<evidence type="ECO:0000313" key="2">
    <source>
        <dbReference type="EMBL" id="KRU13137.1"/>
    </source>
</evidence>
<dbReference type="PATRIC" id="fig|1262449.3.peg.2800"/>
<dbReference type="AlphaFoldDB" id="A0A0H3IZB3"/>
<reference evidence="2 3" key="3">
    <citation type="journal article" name="Genome Announc.">
        <title>Improved Draft Genome Sequence of Clostridium pasteurianum Strain ATCC 6013 (DSM 525) Using a Hybrid Next-Generation Sequencing Approach.</title>
        <authorList>
            <person name="Pyne M.E."/>
            <person name="Utturkar S."/>
            <person name="Brown S.D."/>
            <person name="Moo-Young M."/>
            <person name="Chung D.A."/>
            <person name="Chou C.P."/>
        </authorList>
    </citation>
    <scope>NUCLEOTIDE SEQUENCE [LARGE SCALE GENOMIC DNA]</scope>
    <source>
        <strain evidence="2 3">ATCC 6013</strain>
    </source>
</reference>
<dbReference type="KEGG" id="cpae:CPAST_c07660"/>
<gene>
    <name evidence="1" type="ORF">CLPA_c07660</name>
    <name evidence="2" type="ORF">CP6013_02385</name>
</gene>
<dbReference type="Pfam" id="PF15580">
    <property type="entry name" value="Imm53"/>
    <property type="match status" value="1"/>
</dbReference>
<accession>A0A0H3IZB3</accession>
<keyword evidence="4" id="KW-1185">Reference proteome</keyword>
<sequence length="102" mass="11903">MNILKWIENWYAENCDGDWEHSYGVNISNLDNPGWMVNIDLTNTKLENLEFDTIDISRSDTDWVYCNVIDEVFQGNGGVNNLGEILNIFREWVNLNTKTDKK</sequence>
<dbReference type="EMBL" id="JPGY02000001">
    <property type="protein sequence ID" value="KRU13137.1"/>
    <property type="molecule type" value="Genomic_DNA"/>
</dbReference>
<organism evidence="1 4">
    <name type="scientific">Clostridium pasteurianum DSM 525 = ATCC 6013</name>
    <dbReference type="NCBI Taxonomy" id="1262449"/>
    <lineage>
        <taxon>Bacteria</taxon>
        <taxon>Bacillati</taxon>
        <taxon>Bacillota</taxon>
        <taxon>Clostridia</taxon>
        <taxon>Eubacteriales</taxon>
        <taxon>Clostridiaceae</taxon>
        <taxon>Clostridium</taxon>
    </lineage>
</organism>
<evidence type="ECO:0000313" key="3">
    <source>
        <dbReference type="Proteomes" id="UP000028042"/>
    </source>
</evidence>
<dbReference type="KEGG" id="cpat:CLPA_c07660"/>
<dbReference type="Proteomes" id="UP000028042">
    <property type="component" value="Unassembled WGS sequence"/>
</dbReference>
<protein>
    <recommendedName>
        <fullName evidence="5">Rhodanese-related sulfurtransferase</fullName>
    </recommendedName>
</protein>
<dbReference type="EMBL" id="CP009268">
    <property type="protein sequence ID" value="AJA50854.1"/>
    <property type="molecule type" value="Genomic_DNA"/>
</dbReference>
<dbReference type="eggNOG" id="ENOG503307X">
    <property type="taxonomic scope" value="Bacteria"/>
</dbReference>